<feature type="transmembrane region" description="Helical" evidence="6">
    <location>
        <begin position="250"/>
        <end position="271"/>
    </location>
</feature>
<feature type="transmembrane region" description="Helical" evidence="6">
    <location>
        <begin position="406"/>
        <end position="429"/>
    </location>
</feature>
<evidence type="ECO:0000313" key="8">
    <source>
        <dbReference type="Proteomes" id="UP000177383"/>
    </source>
</evidence>
<dbReference type="PANTHER" id="PTHR30569">
    <property type="entry name" value="CYTOSINE TRANSPORTER CODB"/>
    <property type="match status" value="1"/>
</dbReference>
<gene>
    <name evidence="7" type="ORF">A2773_02315</name>
</gene>
<feature type="transmembrane region" description="Helical" evidence="6">
    <location>
        <begin position="46"/>
        <end position="68"/>
    </location>
</feature>
<evidence type="ECO:0000256" key="5">
    <source>
        <dbReference type="ARBA" id="ARBA00023136"/>
    </source>
</evidence>
<dbReference type="GO" id="GO:0005886">
    <property type="term" value="C:plasma membrane"/>
    <property type="evidence" value="ECO:0007669"/>
    <property type="project" value="TreeGrafter"/>
</dbReference>
<dbReference type="GO" id="GO:0015209">
    <property type="term" value="F:cytosine transmembrane transporter activity"/>
    <property type="evidence" value="ECO:0007669"/>
    <property type="project" value="InterPro"/>
</dbReference>
<feature type="transmembrane region" description="Helical" evidence="6">
    <location>
        <begin position="138"/>
        <end position="156"/>
    </location>
</feature>
<feature type="transmembrane region" description="Helical" evidence="6">
    <location>
        <begin position="22"/>
        <end position="40"/>
    </location>
</feature>
<feature type="transmembrane region" description="Helical" evidence="6">
    <location>
        <begin position="97"/>
        <end position="126"/>
    </location>
</feature>
<dbReference type="InterPro" id="IPR001248">
    <property type="entry name" value="Pur-cyt_permease"/>
</dbReference>
<dbReference type="EMBL" id="MFJE01000013">
    <property type="protein sequence ID" value="OGG14599.1"/>
    <property type="molecule type" value="Genomic_DNA"/>
</dbReference>
<keyword evidence="4 6" id="KW-1133">Transmembrane helix</keyword>
<reference evidence="7 8" key="1">
    <citation type="journal article" date="2016" name="Nat. Commun.">
        <title>Thousands of microbial genomes shed light on interconnected biogeochemical processes in an aquifer system.</title>
        <authorList>
            <person name="Anantharaman K."/>
            <person name="Brown C.T."/>
            <person name="Hug L.A."/>
            <person name="Sharon I."/>
            <person name="Castelle C.J."/>
            <person name="Probst A.J."/>
            <person name="Thomas B.C."/>
            <person name="Singh A."/>
            <person name="Wilkins M.J."/>
            <person name="Karaoz U."/>
            <person name="Brodie E.L."/>
            <person name="Williams K.H."/>
            <person name="Hubbard S.S."/>
            <person name="Banfield J.F."/>
        </authorList>
    </citation>
    <scope>NUCLEOTIDE SEQUENCE [LARGE SCALE GENOMIC DNA]</scope>
</reference>
<accession>A0A1F5ZQ68</accession>
<name>A0A1F5ZQ68_9BACT</name>
<evidence type="ECO:0000313" key="7">
    <source>
        <dbReference type="EMBL" id="OGG14599.1"/>
    </source>
</evidence>
<sequence length="458" mass="51434">MEYTAFQKVPDNKRTFSFWDQLVFWFSACSLPAAWTYGALMAGWQGIAGALVLIVVVNTLSFIPWAFLGRIAAETGGSSMAIVRPTFGIKGSVVPSIFYLILGIGWGAVNVFIGAIALSFIFKLWLGFPSYIDSGNTFYMVAYIILVCALQSFFAIRGSEWIKRLQWIATIFFIFLGLYQTYVVFQHWGAAELMKWRPDKMLTSSIGPFVYPITFALLVDLLIAYNWTWEFIGDFSRFAKNKTAGTWGPFLGATLAQYWWFLVGALAVVYLTKTTGLYNPLLADPSSTTVALGFGWLAALIILFATVTTNAGNIYASSLGLSNILREKKHDLFGLMLIVSGAVAVFSLTPLLSKDFVGFFIFFLDFLGAIVVPLWIVTLVDYFWVKRGKYSDDIFKQTGGKYWYQKGWNWPGIVTLLSGTVFYWVVAYALPNFRIAYTAAIPTMIYVGVVYVIWMKRK</sequence>
<feature type="transmembrane region" description="Helical" evidence="6">
    <location>
        <begin position="332"/>
        <end position="353"/>
    </location>
</feature>
<keyword evidence="5 6" id="KW-0472">Membrane</keyword>
<feature type="transmembrane region" description="Helical" evidence="6">
    <location>
        <begin position="359"/>
        <end position="385"/>
    </location>
</feature>
<comment type="similarity">
    <text evidence="2">Belongs to the purine-cytosine permease (2.A.39) family.</text>
</comment>
<feature type="transmembrane region" description="Helical" evidence="6">
    <location>
        <begin position="209"/>
        <end position="229"/>
    </location>
</feature>
<dbReference type="InterPro" id="IPR030191">
    <property type="entry name" value="CodB"/>
</dbReference>
<comment type="subcellular location">
    <subcellularLocation>
        <location evidence="1">Membrane</location>
        <topology evidence="1">Multi-pass membrane protein</topology>
    </subcellularLocation>
</comment>
<feature type="transmembrane region" description="Helical" evidence="6">
    <location>
        <begin position="435"/>
        <end position="454"/>
    </location>
</feature>
<evidence type="ECO:0000256" key="3">
    <source>
        <dbReference type="ARBA" id="ARBA00022692"/>
    </source>
</evidence>
<protein>
    <recommendedName>
        <fullName evidence="9">Cytosine permease</fullName>
    </recommendedName>
</protein>
<feature type="transmembrane region" description="Helical" evidence="6">
    <location>
        <begin position="291"/>
        <end position="311"/>
    </location>
</feature>
<feature type="transmembrane region" description="Helical" evidence="6">
    <location>
        <begin position="168"/>
        <end position="189"/>
    </location>
</feature>
<dbReference type="Proteomes" id="UP000177383">
    <property type="component" value="Unassembled WGS sequence"/>
</dbReference>
<dbReference type="Pfam" id="PF02133">
    <property type="entry name" value="Transp_cyt_pur"/>
    <property type="match status" value="1"/>
</dbReference>
<evidence type="ECO:0000256" key="2">
    <source>
        <dbReference type="ARBA" id="ARBA00008974"/>
    </source>
</evidence>
<comment type="caution">
    <text evidence="7">The sequence shown here is derived from an EMBL/GenBank/DDBJ whole genome shotgun (WGS) entry which is preliminary data.</text>
</comment>
<dbReference type="STRING" id="1798375.A2773_02315"/>
<evidence type="ECO:0000256" key="6">
    <source>
        <dbReference type="SAM" id="Phobius"/>
    </source>
</evidence>
<dbReference type="AlphaFoldDB" id="A0A1F5ZQ68"/>
<evidence type="ECO:0008006" key="9">
    <source>
        <dbReference type="Google" id="ProtNLM"/>
    </source>
</evidence>
<organism evidence="7 8">
    <name type="scientific">Candidatus Gottesmanbacteria bacterium RIFCSPHIGHO2_01_FULL_39_10</name>
    <dbReference type="NCBI Taxonomy" id="1798375"/>
    <lineage>
        <taxon>Bacteria</taxon>
        <taxon>Candidatus Gottesmaniibacteriota</taxon>
    </lineage>
</organism>
<evidence type="ECO:0000256" key="4">
    <source>
        <dbReference type="ARBA" id="ARBA00022989"/>
    </source>
</evidence>
<dbReference type="PANTHER" id="PTHR30569:SF0">
    <property type="entry name" value="CYTOSINE PERMEASE"/>
    <property type="match status" value="1"/>
</dbReference>
<keyword evidence="3 6" id="KW-0812">Transmembrane</keyword>
<proteinExistence type="inferred from homology"/>
<dbReference type="Gene3D" id="1.10.4160.10">
    <property type="entry name" value="Hydantoin permease"/>
    <property type="match status" value="1"/>
</dbReference>
<evidence type="ECO:0000256" key="1">
    <source>
        <dbReference type="ARBA" id="ARBA00004141"/>
    </source>
</evidence>